<evidence type="ECO:0000256" key="2">
    <source>
        <dbReference type="ARBA" id="ARBA00023015"/>
    </source>
</evidence>
<dbReference type="InterPro" id="IPR003657">
    <property type="entry name" value="WRKY_dom"/>
</dbReference>
<evidence type="ECO:0000313" key="8">
    <source>
        <dbReference type="Proteomes" id="UP000593564"/>
    </source>
</evidence>
<dbReference type="SMART" id="SM00774">
    <property type="entry name" value="WRKY"/>
    <property type="match status" value="1"/>
</dbReference>
<keyword evidence="4" id="KW-0804">Transcription</keyword>
<evidence type="ECO:0000259" key="6">
    <source>
        <dbReference type="PROSITE" id="PS50811"/>
    </source>
</evidence>
<dbReference type="PANTHER" id="PTHR32096:SF133">
    <property type="entry name" value="WRKY TRANSCRIPTION FACTOR 41-RELATED"/>
    <property type="match status" value="1"/>
</dbReference>
<dbReference type="GO" id="GO:0003700">
    <property type="term" value="F:DNA-binding transcription factor activity"/>
    <property type="evidence" value="ECO:0007669"/>
    <property type="project" value="InterPro"/>
</dbReference>
<keyword evidence="8" id="KW-1185">Reference proteome</keyword>
<accession>A0A7J7I2N2</accession>
<dbReference type="PANTHER" id="PTHR32096">
    <property type="entry name" value="WRKY TRANSCRIPTION FACTOR 30-RELATED-RELATED"/>
    <property type="match status" value="1"/>
</dbReference>
<comment type="subcellular location">
    <subcellularLocation>
        <location evidence="1">Nucleus</location>
    </subcellularLocation>
</comment>
<reference evidence="8" key="1">
    <citation type="journal article" date="2020" name="Nat. Commun.">
        <title>Genome assembly of wild tea tree DASZ reveals pedigree and selection history of tea varieties.</title>
        <authorList>
            <person name="Zhang W."/>
            <person name="Zhang Y."/>
            <person name="Qiu H."/>
            <person name="Guo Y."/>
            <person name="Wan H."/>
            <person name="Zhang X."/>
            <person name="Scossa F."/>
            <person name="Alseekh S."/>
            <person name="Zhang Q."/>
            <person name="Wang P."/>
            <person name="Xu L."/>
            <person name="Schmidt M.H."/>
            <person name="Jia X."/>
            <person name="Li D."/>
            <person name="Zhu A."/>
            <person name="Guo F."/>
            <person name="Chen W."/>
            <person name="Ni D."/>
            <person name="Usadel B."/>
            <person name="Fernie A.R."/>
            <person name="Wen W."/>
        </authorList>
    </citation>
    <scope>NUCLEOTIDE SEQUENCE [LARGE SCALE GENOMIC DNA]</scope>
    <source>
        <strain evidence="8">cv. G240</strain>
    </source>
</reference>
<gene>
    <name evidence="7" type="ORF">HYC85_000214</name>
</gene>
<dbReference type="PROSITE" id="PS50811">
    <property type="entry name" value="WRKY"/>
    <property type="match status" value="1"/>
</dbReference>
<comment type="caution">
    <text evidence="7">The sequence shown here is derived from an EMBL/GenBank/DDBJ whole genome shotgun (WGS) entry which is preliminary data.</text>
</comment>
<protein>
    <recommendedName>
        <fullName evidence="6">WRKY domain-containing protein</fullName>
    </recommendedName>
</protein>
<dbReference type="Gene3D" id="2.20.25.80">
    <property type="entry name" value="WRKY domain"/>
    <property type="match status" value="1"/>
</dbReference>
<dbReference type="Pfam" id="PF03106">
    <property type="entry name" value="WRKY"/>
    <property type="match status" value="1"/>
</dbReference>
<organism evidence="7 8">
    <name type="scientific">Camellia sinensis</name>
    <name type="common">Tea plant</name>
    <name type="synonym">Thea sinensis</name>
    <dbReference type="NCBI Taxonomy" id="4442"/>
    <lineage>
        <taxon>Eukaryota</taxon>
        <taxon>Viridiplantae</taxon>
        <taxon>Streptophyta</taxon>
        <taxon>Embryophyta</taxon>
        <taxon>Tracheophyta</taxon>
        <taxon>Spermatophyta</taxon>
        <taxon>Magnoliopsida</taxon>
        <taxon>eudicotyledons</taxon>
        <taxon>Gunneridae</taxon>
        <taxon>Pentapetalae</taxon>
        <taxon>asterids</taxon>
        <taxon>Ericales</taxon>
        <taxon>Theaceae</taxon>
        <taxon>Camellia</taxon>
    </lineage>
</organism>
<proteinExistence type="predicted"/>
<dbReference type="EMBL" id="JACBKZ010000001">
    <property type="protein sequence ID" value="KAF5959005.1"/>
    <property type="molecule type" value="Genomic_DNA"/>
</dbReference>
<dbReference type="InterPro" id="IPR036576">
    <property type="entry name" value="WRKY_dom_sf"/>
</dbReference>
<feature type="domain" description="WRKY" evidence="6">
    <location>
        <begin position="150"/>
        <end position="195"/>
    </location>
</feature>
<evidence type="ECO:0000256" key="5">
    <source>
        <dbReference type="ARBA" id="ARBA00023242"/>
    </source>
</evidence>
<keyword evidence="5" id="KW-0539">Nucleus</keyword>
<dbReference type="GO" id="GO:0000976">
    <property type="term" value="F:transcription cis-regulatory region binding"/>
    <property type="evidence" value="ECO:0007669"/>
    <property type="project" value="TreeGrafter"/>
</dbReference>
<name>A0A7J7I2N2_CAMSI</name>
<keyword evidence="3" id="KW-0238">DNA-binding</keyword>
<dbReference type="Proteomes" id="UP000593564">
    <property type="component" value="Unassembled WGS sequence"/>
</dbReference>
<evidence type="ECO:0000256" key="1">
    <source>
        <dbReference type="ARBA" id="ARBA00004123"/>
    </source>
</evidence>
<reference evidence="7 8" key="2">
    <citation type="submission" date="2020-07" db="EMBL/GenBank/DDBJ databases">
        <title>Genome assembly of wild tea tree DASZ reveals pedigree and selection history of tea varieties.</title>
        <authorList>
            <person name="Zhang W."/>
        </authorList>
    </citation>
    <scope>NUCLEOTIDE SEQUENCE [LARGE SCALE GENOMIC DNA]</scope>
    <source>
        <strain evidence="8">cv. G240</strain>
        <tissue evidence="7">Leaf</tissue>
    </source>
</reference>
<dbReference type="AlphaFoldDB" id="A0A7J7I2N2"/>
<evidence type="ECO:0000256" key="3">
    <source>
        <dbReference type="ARBA" id="ARBA00023125"/>
    </source>
</evidence>
<keyword evidence="2" id="KW-0805">Transcription regulation</keyword>
<evidence type="ECO:0000256" key="4">
    <source>
        <dbReference type="ARBA" id="ARBA00023163"/>
    </source>
</evidence>
<dbReference type="GO" id="GO:0005634">
    <property type="term" value="C:nucleus"/>
    <property type="evidence" value="ECO:0007669"/>
    <property type="project" value="UniProtKB-SubCell"/>
</dbReference>
<dbReference type="InterPro" id="IPR044810">
    <property type="entry name" value="WRKY_plant"/>
</dbReference>
<evidence type="ECO:0000313" key="7">
    <source>
        <dbReference type="EMBL" id="KAF5959005.1"/>
    </source>
</evidence>
<sequence>MENSADWEQKNLINELTQGMELAKQLQIHLNVTTSPHDTRELLVHKILNSYDKALSMLKLNGETQPTAAAMGMAESPHSEDSDKDFKDHEHKHVSKKRYELSSFFCFYVSGRVWYAGQNKCKFAQGLDLKGVLMMAIIGGNMGRKTFLGPNILGYYRCTHRNVQGCLATKQIQRSDEDPTLYEITYRGRHTCTLITAPSAAAALPDKQEQPNMSQQNYQQQSCEIQFNFQTELDSSTRDQSIPSLYLPCSVSNVMVKNYVDSASMVDNNFVGNLYHPLLVSPSTSAATQMGGFVGDWNQTVKASESEQLMEIVSAASATNSSTVGLDFPFGALDLFDPTFSFENPPFF</sequence>
<dbReference type="SUPFAM" id="SSF118290">
    <property type="entry name" value="WRKY DNA-binding domain"/>
    <property type="match status" value="1"/>
</dbReference>